<dbReference type="EMBL" id="JAMBQA010000003">
    <property type="protein sequence ID" value="MDG0846197.1"/>
    <property type="molecule type" value="Genomic_DNA"/>
</dbReference>
<evidence type="ECO:0000256" key="1">
    <source>
        <dbReference type="ARBA" id="ARBA00010928"/>
    </source>
</evidence>
<gene>
    <name evidence="4" type="ORF">M4L89_08170</name>
</gene>
<dbReference type="Pfam" id="PF01408">
    <property type="entry name" value="GFO_IDH_MocA"/>
    <property type="match status" value="1"/>
</dbReference>
<keyword evidence="5" id="KW-1185">Reference proteome</keyword>
<dbReference type="InterPro" id="IPR004104">
    <property type="entry name" value="Gfo/Idh/MocA-like_OxRdtase_C"/>
</dbReference>
<accession>A0A9X4L4E7</accession>
<comment type="similarity">
    <text evidence="1">Belongs to the Gfo/Idh/MocA family.</text>
</comment>
<evidence type="ECO:0000313" key="4">
    <source>
        <dbReference type="EMBL" id="MDG0846197.1"/>
    </source>
</evidence>
<name>A0A9X4L4E7_9STAP</name>
<protein>
    <submittedName>
        <fullName evidence="4">Gfo/Idh/MocA family oxidoreductase</fullName>
    </submittedName>
</protein>
<proteinExistence type="inferred from homology"/>
<dbReference type="PANTHER" id="PTHR43377">
    <property type="entry name" value="BILIVERDIN REDUCTASE A"/>
    <property type="match status" value="1"/>
</dbReference>
<dbReference type="SUPFAM" id="SSF55347">
    <property type="entry name" value="Glyceraldehyde-3-phosphate dehydrogenase-like, C-terminal domain"/>
    <property type="match status" value="1"/>
</dbReference>
<dbReference type="GO" id="GO:0000166">
    <property type="term" value="F:nucleotide binding"/>
    <property type="evidence" value="ECO:0007669"/>
    <property type="project" value="InterPro"/>
</dbReference>
<feature type="domain" description="Gfo/Idh/MocA-like oxidoreductase C-terminal" evidence="3">
    <location>
        <begin position="129"/>
        <end position="265"/>
    </location>
</feature>
<organism evidence="4 5">
    <name type="scientific">Staphylococcus equorum</name>
    <dbReference type="NCBI Taxonomy" id="246432"/>
    <lineage>
        <taxon>Bacteria</taxon>
        <taxon>Bacillati</taxon>
        <taxon>Bacillota</taxon>
        <taxon>Bacilli</taxon>
        <taxon>Bacillales</taxon>
        <taxon>Staphylococcaceae</taxon>
        <taxon>Staphylococcus</taxon>
    </lineage>
</organism>
<dbReference type="InterPro" id="IPR051450">
    <property type="entry name" value="Gfo/Idh/MocA_Oxidoreductases"/>
</dbReference>
<dbReference type="SUPFAM" id="SSF51735">
    <property type="entry name" value="NAD(P)-binding Rossmann-fold domains"/>
    <property type="match status" value="1"/>
</dbReference>
<dbReference type="RefSeq" id="WP_277583255.1">
    <property type="nucleotide sequence ID" value="NZ_JAMBPY010000003.1"/>
</dbReference>
<comment type="caution">
    <text evidence="4">The sequence shown here is derived from an EMBL/GenBank/DDBJ whole genome shotgun (WGS) entry which is preliminary data.</text>
</comment>
<dbReference type="Gene3D" id="3.30.360.10">
    <property type="entry name" value="Dihydrodipicolinate Reductase, domain 2"/>
    <property type="match status" value="1"/>
</dbReference>
<dbReference type="AlphaFoldDB" id="A0A9X4L4E7"/>
<reference evidence="4" key="1">
    <citation type="submission" date="2022-05" db="EMBL/GenBank/DDBJ databases">
        <title>Comparative genomics of Staphylococcus equorum isolates.</title>
        <authorList>
            <person name="Luelf R.H."/>
        </authorList>
    </citation>
    <scope>NUCLEOTIDE SEQUENCE</scope>
    <source>
        <strain evidence="4">TMW 2.2497</strain>
    </source>
</reference>
<dbReference type="PANTHER" id="PTHR43377:SF1">
    <property type="entry name" value="BILIVERDIN REDUCTASE A"/>
    <property type="match status" value="1"/>
</dbReference>
<sequence>MIKYGIVGTGGIAKIHAELINDIPNIDLFGAHDINDESLNCFCGNYGTEPFRDLHALLSKIDVAVICSPNFCHMEHIVKSLVYNCDVLCEKPLTTSIAETNLLESFKNSKNIKAINLNYRNLLVVKKIKELIENNQIGEIISIKMSFLKNSALKRKQFTWRDDCSSKLSSGALGDLGIHLLDLSLYLTESNVEFETVKTKMMTKVSKKSDKKVLVDDHSETFYLMDNGAYINIETSKATRKEMCGLYIKITGTNGEIYFSSKKGKEINVDNGENKTIKLEERLYEDPPNEFFGGKIVFIILI</sequence>
<dbReference type="InterPro" id="IPR036291">
    <property type="entry name" value="NAD(P)-bd_dom_sf"/>
</dbReference>
<dbReference type="Proteomes" id="UP001152422">
    <property type="component" value="Unassembled WGS sequence"/>
</dbReference>
<dbReference type="Pfam" id="PF02894">
    <property type="entry name" value="GFO_IDH_MocA_C"/>
    <property type="match status" value="1"/>
</dbReference>
<feature type="domain" description="Gfo/Idh/MocA-like oxidoreductase N-terminal" evidence="2">
    <location>
        <begin position="2"/>
        <end position="101"/>
    </location>
</feature>
<dbReference type="Gene3D" id="3.40.50.720">
    <property type="entry name" value="NAD(P)-binding Rossmann-like Domain"/>
    <property type="match status" value="1"/>
</dbReference>
<evidence type="ECO:0000313" key="5">
    <source>
        <dbReference type="Proteomes" id="UP001152422"/>
    </source>
</evidence>
<evidence type="ECO:0000259" key="2">
    <source>
        <dbReference type="Pfam" id="PF01408"/>
    </source>
</evidence>
<dbReference type="InterPro" id="IPR000683">
    <property type="entry name" value="Gfo/Idh/MocA-like_OxRdtase_N"/>
</dbReference>
<evidence type="ECO:0000259" key="3">
    <source>
        <dbReference type="Pfam" id="PF02894"/>
    </source>
</evidence>